<dbReference type="RefSeq" id="XP_001438592.1">
    <property type="nucleotide sequence ID" value="XM_001438555.1"/>
</dbReference>
<dbReference type="GeneID" id="5024377"/>
<dbReference type="EMBL" id="CT868096">
    <property type="protein sequence ID" value="CAK71195.1"/>
    <property type="molecule type" value="Genomic_DNA"/>
</dbReference>
<sequence>MIQEQYRFFGKELVNSSGEFQKEKTEGNKPKDLTVQPKYLKFNLKYEEKENQIEEVPNISQSYQFDQSIIKNPQFTPIYNQEIFQYLISQEQKFLVSHNYMNEQRQPDLNG</sequence>
<accession>A0CK78</accession>
<reference evidence="1 2" key="1">
    <citation type="journal article" date="2006" name="Nature">
        <title>Global trends of whole-genome duplications revealed by the ciliate Paramecium tetraurelia.</title>
        <authorList>
            <consortium name="Genoscope"/>
            <person name="Aury J.-M."/>
            <person name="Jaillon O."/>
            <person name="Duret L."/>
            <person name="Noel B."/>
            <person name="Jubin C."/>
            <person name="Porcel B.M."/>
            <person name="Segurens B."/>
            <person name="Daubin V."/>
            <person name="Anthouard V."/>
            <person name="Aiach N."/>
            <person name="Arnaiz O."/>
            <person name="Billaut A."/>
            <person name="Beisson J."/>
            <person name="Blanc I."/>
            <person name="Bouhouche K."/>
            <person name="Camara F."/>
            <person name="Duharcourt S."/>
            <person name="Guigo R."/>
            <person name="Gogendeau D."/>
            <person name="Katinka M."/>
            <person name="Keller A.-M."/>
            <person name="Kissmehl R."/>
            <person name="Klotz C."/>
            <person name="Koll F."/>
            <person name="Le Moue A."/>
            <person name="Lepere C."/>
            <person name="Malinsky S."/>
            <person name="Nowacki M."/>
            <person name="Nowak J.K."/>
            <person name="Plattner H."/>
            <person name="Poulain J."/>
            <person name="Ruiz F."/>
            <person name="Serrano V."/>
            <person name="Zagulski M."/>
            <person name="Dessen P."/>
            <person name="Betermier M."/>
            <person name="Weissenbach J."/>
            <person name="Scarpelli C."/>
            <person name="Schachter V."/>
            <person name="Sperling L."/>
            <person name="Meyer E."/>
            <person name="Cohen J."/>
            <person name="Wincker P."/>
        </authorList>
    </citation>
    <scope>NUCLEOTIDE SEQUENCE [LARGE SCALE GENOMIC DNA]</scope>
    <source>
        <strain evidence="1 2">Stock d4-2</strain>
    </source>
</reference>
<evidence type="ECO:0000313" key="2">
    <source>
        <dbReference type="Proteomes" id="UP000000600"/>
    </source>
</evidence>
<dbReference type="KEGG" id="ptm:GSPATT00000908001"/>
<name>A0CK78_PARTE</name>
<dbReference type="OrthoDB" id="5590282at2759"/>
<proteinExistence type="predicted"/>
<gene>
    <name evidence="1" type="ORF">GSPATT00000908001</name>
</gene>
<keyword evidence="2" id="KW-1185">Reference proteome</keyword>
<organism evidence="1 2">
    <name type="scientific">Paramecium tetraurelia</name>
    <dbReference type="NCBI Taxonomy" id="5888"/>
    <lineage>
        <taxon>Eukaryota</taxon>
        <taxon>Sar</taxon>
        <taxon>Alveolata</taxon>
        <taxon>Ciliophora</taxon>
        <taxon>Intramacronucleata</taxon>
        <taxon>Oligohymenophorea</taxon>
        <taxon>Peniculida</taxon>
        <taxon>Parameciidae</taxon>
        <taxon>Paramecium</taxon>
    </lineage>
</organism>
<evidence type="ECO:0000313" key="1">
    <source>
        <dbReference type="EMBL" id="CAK71195.1"/>
    </source>
</evidence>
<dbReference type="HOGENOM" id="CLU_2163301_0_0_1"/>
<protein>
    <submittedName>
        <fullName evidence="1">Uncharacterized protein</fullName>
    </submittedName>
</protein>
<dbReference type="InParanoid" id="A0CK78"/>
<dbReference type="AlphaFoldDB" id="A0CK78"/>
<dbReference type="Proteomes" id="UP000000600">
    <property type="component" value="Unassembled WGS sequence"/>
</dbReference>